<dbReference type="Proteomes" id="UP001488838">
    <property type="component" value="Unassembled WGS sequence"/>
</dbReference>
<dbReference type="GO" id="GO:0036444">
    <property type="term" value="P:calcium import into the mitochondrion"/>
    <property type="evidence" value="ECO:0007669"/>
    <property type="project" value="TreeGrafter"/>
</dbReference>
<evidence type="ECO:0000256" key="7">
    <source>
        <dbReference type="ARBA" id="ARBA00023136"/>
    </source>
</evidence>
<protein>
    <recommendedName>
        <fullName evidence="8">EF-hand domain-containing protein</fullName>
    </recommendedName>
</protein>
<dbReference type="PROSITE" id="PS50222">
    <property type="entry name" value="EF_HAND_2"/>
    <property type="match status" value="1"/>
</dbReference>
<reference evidence="9 10" key="1">
    <citation type="journal article" date="2023" name="bioRxiv">
        <title>Conserved and derived expression patterns and positive selection on dental genes reveal complex evolutionary context of ever-growing rodent molars.</title>
        <authorList>
            <person name="Calamari Z.T."/>
            <person name="Song A."/>
            <person name="Cohen E."/>
            <person name="Akter M."/>
            <person name="Roy R.D."/>
            <person name="Hallikas O."/>
            <person name="Christensen M.M."/>
            <person name="Li P."/>
            <person name="Marangoni P."/>
            <person name="Jernvall J."/>
            <person name="Klein O.D."/>
        </authorList>
    </citation>
    <scope>NUCLEOTIDE SEQUENCE [LARGE SCALE GENOMIC DNA]</scope>
    <source>
        <strain evidence="9">V071</strain>
    </source>
</reference>
<evidence type="ECO:0000256" key="1">
    <source>
        <dbReference type="ARBA" id="ARBA00004273"/>
    </source>
</evidence>
<dbReference type="PANTHER" id="PTHR12294:SF3">
    <property type="entry name" value="CALCIUM UPTAKE PROTEIN 2, MITOCHONDRIAL"/>
    <property type="match status" value="1"/>
</dbReference>
<name>A0AAW0GWR5_MYOGA</name>
<feature type="non-terminal residue" evidence="9">
    <location>
        <position position="1"/>
    </location>
</feature>
<dbReference type="GO" id="GO:0005758">
    <property type="term" value="C:mitochondrial intermembrane space"/>
    <property type="evidence" value="ECO:0007669"/>
    <property type="project" value="UniProtKB-SubCell"/>
</dbReference>
<dbReference type="InterPro" id="IPR039800">
    <property type="entry name" value="MICU1/2/3"/>
</dbReference>
<comment type="subcellular location">
    <subcellularLocation>
        <location evidence="1">Mitochondrion inner membrane</location>
    </subcellularLocation>
    <subcellularLocation>
        <location evidence="2">Mitochondrion intermembrane space</location>
    </subcellularLocation>
</comment>
<evidence type="ECO:0000313" key="10">
    <source>
        <dbReference type="Proteomes" id="UP001488838"/>
    </source>
</evidence>
<dbReference type="InterPro" id="IPR002048">
    <property type="entry name" value="EF_hand_dom"/>
</dbReference>
<evidence type="ECO:0000256" key="2">
    <source>
        <dbReference type="ARBA" id="ARBA00004569"/>
    </source>
</evidence>
<feature type="non-terminal residue" evidence="9">
    <location>
        <position position="215"/>
    </location>
</feature>
<evidence type="ECO:0000256" key="4">
    <source>
        <dbReference type="ARBA" id="ARBA00022792"/>
    </source>
</evidence>
<dbReference type="GO" id="GO:0005509">
    <property type="term" value="F:calcium ion binding"/>
    <property type="evidence" value="ECO:0007669"/>
    <property type="project" value="InterPro"/>
</dbReference>
<evidence type="ECO:0000256" key="6">
    <source>
        <dbReference type="ARBA" id="ARBA00023128"/>
    </source>
</evidence>
<evidence type="ECO:0000256" key="3">
    <source>
        <dbReference type="ARBA" id="ARBA00022737"/>
    </source>
</evidence>
<sequence length="215" mass="24083">KNDVGSVEKLSLRKQRFMLFSSLEHEGEYYMTPRDFLFSVMFEQVERKTLVKKLARKSQAVGKETFPAFSYSHIYFCWCDTLEDAPSRGCPDVFGVAVADNGGLLEAAIAHQVIHIALPDSHLRALCTALRTAAGTAGAERAMFLVKMVVRSATVELLATVEHAFSPEPELGLISYTEYLFLLTILTKPHTGFHVAFKMLDADGNEMIERKEFVK</sequence>
<evidence type="ECO:0000256" key="5">
    <source>
        <dbReference type="ARBA" id="ARBA00022946"/>
    </source>
</evidence>
<keyword evidence="4" id="KW-0999">Mitochondrion inner membrane</keyword>
<dbReference type="SUPFAM" id="SSF47473">
    <property type="entry name" value="EF-hand"/>
    <property type="match status" value="1"/>
</dbReference>
<evidence type="ECO:0000313" key="9">
    <source>
        <dbReference type="EMBL" id="KAK7795632.1"/>
    </source>
</evidence>
<evidence type="ECO:0000259" key="8">
    <source>
        <dbReference type="PROSITE" id="PS50222"/>
    </source>
</evidence>
<keyword evidence="6" id="KW-0496">Mitochondrion</keyword>
<organism evidence="9 10">
    <name type="scientific">Myodes glareolus</name>
    <name type="common">Bank vole</name>
    <name type="synonym">Clethrionomys glareolus</name>
    <dbReference type="NCBI Taxonomy" id="447135"/>
    <lineage>
        <taxon>Eukaryota</taxon>
        <taxon>Metazoa</taxon>
        <taxon>Chordata</taxon>
        <taxon>Craniata</taxon>
        <taxon>Vertebrata</taxon>
        <taxon>Euteleostomi</taxon>
        <taxon>Mammalia</taxon>
        <taxon>Eutheria</taxon>
        <taxon>Euarchontoglires</taxon>
        <taxon>Glires</taxon>
        <taxon>Rodentia</taxon>
        <taxon>Myomorpha</taxon>
        <taxon>Muroidea</taxon>
        <taxon>Cricetidae</taxon>
        <taxon>Arvicolinae</taxon>
        <taxon>Myodes</taxon>
    </lineage>
</organism>
<dbReference type="GO" id="GO:1990246">
    <property type="term" value="C:uniplex complex"/>
    <property type="evidence" value="ECO:0007669"/>
    <property type="project" value="TreeGrafter"/>
</dbReference>
<proteinExistence type="predicted"/>
<gene>
    <name evidence="9" type="ORF">U0070_014964</name>
</gene>
<keyword evidence="5" id="KW-0809">Transit peptide</keyword>
<dbReference type="GO" id="GO:0051560">
    <property type="term" value="P:mitochondrial calcium ion homeostasis"/>
    <property type="evidence" value="ECO:0007669"/>
    <property type="project" value="TreeGrafter"/>
</dbReference>
<dbReference type="InterPro" id="IPR011992">
    <property type="entry name" value="EF-hand-dom_pair"/>
</dbReference>
<comment type="caution">
    <text evidence="9">The sequence shown here is derived from an EMBL/GenBank/DDBJ whole genome shotgun (WGS) entry which is preliminary data.</text>
</comment>
<keyword evidence="7" id="KW-0472">Membrane</keyword>
<feature type="domain" description="EF-hand" evidence="8">
    <location>
        <begin position="188"/>
        <end position="215"/>
    </location>
</feature>
<keyword evidence="10" id="KW-1185">Reference proteome</keyword>
<accession>A0AAW0GWR5</accession>
<dbReference type="PANTHER" id="PTHR12294">
    <property type="entry name" value="EF HAND DOMAIN FAMILY A1,A2-RELATED"/>
    <property type="match status" value="1"/>
</dbReference>
<dbReference type="AlphaFoldDB" id="A0AAW0GWR5"/>
<keyword evidence="3" id="KW-0677">Repeat</keyword>
<dbReference type="EMBL" id="JBBHLL010001987">
    <property type="protein sequence ID" value="KAK7795632.1"/>
    <property type="molecule type" value="Genomic_DNA"/>
</dbReference>